<name>A0ABR2UPU2_9PEZI</name>
<sequence length="211" mass="24020">MAHTAHHLHEQFEPRPDAQALASNAKGEVDYEPRPDQSIKISPEHQQIMQRIIKLYSGSASEEDMQGTYAFEANSNAPRVDVRLITIGIVYDKDAVYDDPFSYCDTRYKIAGQWYGLPMVFSSLRTLKTEVVKDTPSEIVWKMQHEYTPKVLGTPKAVNSLISLGLDDRGKVKYHKDMWNEKDYSHEGLGKFFKTLQADVTPAMSRPPKTL</sequence>
<dbReference type="EMBL" id="JARVKF010000405">
    <property type="protein sequence ID" value="KAK9416657.1"/>
    <property type="molecule type" value="Genomic_DNA"/>
</dbReference>
<dbReference type="PANTHER" id="PTHR34213:SF2">
    <property type="entry name" value="NUCLEAR TRANSPORT FACTOR 2 (NTF2) FAMILY PROTEIN"/>
    <property type="match status" value="1"/>
</dbReference>
<comment type="caution">
    <text evidence="1">The sequence shown here is derived from an EMBL/GenBank/DDBJ whole genome shotgun (WGS) entry which is preliminary data.</text>
</comment>
<accession>A0ABR2UPU2</accession>
<evidence type="ECO:0000313" key="2">
    <source>
        <dbReference type="Proteomes" id="UP001408356"/>
    </source>
</evidence>
<protein>
    <submittedName>
        <fullName evidence="1">SnoaL-like domain-containing protein</fullName>
    </submittedName>
</protein>
<organism evidence="1 2">
    <name type="scientific">Seiridium unicorne</name>
    <dbReference type="NCBI Taxonomy" id="138068"/>
    <lineage>
        <taxon>Eukaryota</taxon>
        <taxon>Fungi</taxon>
        <taxon>Dikarya</taxon>
        <taxon>Ascomycota</taxon>
        <taxon>Pezizomycotina</taxon>
        <taxon>Sordariomycetes</taxon>
        <taxon>Xylariomycetidae</taxon>
        <taxon>Amphisphaeriales</taxon>
        <taxon>Sporocadaceae</taxon>
        <taxon>Seiridium</taxon>
    </lineage>
</organism>
<dbReference type="PANTHER" id="PTHR34213">
    <property type="entry name" value="NUCLEAR TRANSPORT FACTOR 2 (NTF2) FAMILY PROTEIN"/>
    <property type="match status" value="1"/>
</dbReference>
<keyword evidence="2" id="KW-1185">Reference proteome</keyword>
<reference evidence="1 2" key="1">
    <citation type="journal article" date="2024" name="J. Plant Pathol.">
        <title>Sequence and assembly of the genome of Seiridium unicorne, isolate CBS 538.82, causal agent of cypress canker disease.</title>
        <authorList>
            <person name="Scali E."/>
            <person name="Rocca G.D."/>
            <person name="Danti R."/>
            <person name="Garbelotto M."/>
            <person name="Barberini S."/>
            <person name="Baroncelli R."/>
            <person name="Emiliani G."/>
        </authorList>
    </citation>
    <scope>NUCLEOTIDE SEQUENCE [LARGE SCALE GENOMIC DNA]</scope>
    <source>
        <strain evidence="1 2">BM-138-508</strain>
    </source>
</reference>
<evidence type="ECO:0000313" key="1">
    <source>
        <dbReference type="EMBL" id="KAK9416657.1"/>
    </source>
</evidence>
<gene>
    <name evidence="1" type="ORF">SUNI508_09567</name>
</gene>
<proteinExistence type="predicted"/>
<dbReference type="Proteomes" id="UP001408356">
    <property type="component" value="Unassembled WGS sequence"/>
</dbReference>